<comment type="caution">
    <text evidence="3">The sequence shown here is derived from an EMBL/GenBank/DDBJ whole genome shotgun (WGS) entry which is preliminary data.</text>
</comment>
<dbReference type="InterPro" id="IPR048503">
    <property type="entry name" value="NamZ_C"/>
</dbReference>
<dbReference type="PIRSF" id="PIRSF016719">
    <property type="entry name" value="UCP016719"/>
    <property type="match status" value="1"/>
</dbReference>
<protein>
    <submittedName>
        <fullName evidence="3">DUF1343 domain-containing protein</fullName>
    </submittedName>
</protein>
<dbReference type="Gene3D" id="3.40.50.12170">
    <property type="entry name" value="Uncharacterised protein PF07075, DUF1343"/>
    <property type="match status" value="1"/>
</dbReference>
<dbReference type="RefSeq" id="WP_031025087.1">
    <property type="nucleotide sequence ID" value="NZ_JBEXDP010000005.1"/>
</dbReference>
<evidence type="ECO:0000313" key="3">
    <source>
        <dbReference type="EMBL" id="MEU5706720.1"/>
    </source>
</evidence>
<dbReference type="EMBL" id="JBFAEG010000004">
    <property type="protein sequence ID" value="MEU5706720.1"/>
    <property type="molecule type" value="Genomic_DNA"/>
</dbReference>
<dbReference type="Pfam" id="PF20732">
    <property type="entry name" value="NamZ_C"/>
    <property type="match status" value="1"/>
</dbReference>
<dbReference type="Pfam" id="PF07075">
    <property type="entry name" value="NamZ_N"/>
    <property type="match status" value="1"/>
</dbReference>
<keyword evidence="4" id="KW-1185">Reference proteome</keyword>
<dbReference type="InterPro" id="IPR048502">
    <property type="entry name" value="NamZ_N"/>
</dbReference>
<dbReference type="InterPro" id="IPR008302">
    <property type="entry name" value="NamZ"/>
</dbReference>
<dbReference type="Gene3D" id="3.90.1150.140">
    <property type="match status" value="1"/>
</dbReference>
<dbReference type="Proteomes" id="UP001551011">
    <property type="component" value="Unassembled WGS sequence"/>
</dbReference>
<reference evidence="3 4" key="1">
    <citation type="submission" date="2024-06" db="EMBL/GenBank/DDBJ databases">
        <title>The Natural Products Discovery Center: Release of the First 8490 Sequenced Strains for Exploring Actinobacteria Biosynthetic Diversity.</title>
        <authorList>
            <person name="Kalkreuter E."/>
            <person name="Kautsar S.A."/>
            <person name="Yang D."/>
            <person name="Bader C.D."/>
            <person name="Teijaro C.N."/>
            <person name="Fluegel L."/>
            <person name="Davis C.M."/>
            <person name="Simpson J.R."/>
            <person name="Lauterbach L."/>
            <person name="Steele A.D."/>
            <person name="Gui C."/>
            <person name="Meng S."/>
            <person name="Li G."/>
            <person name="Viehrig K."/>
            <person name="Ye F."/>
            <person name="Su P."/>
            <person name="Kiefer A.F."/>
            <person name="Nichols A."/>
            <person name="Cepeda A.J."/>
            <person name="Yan W."/>
            <person name="Fan B."/>
            <person name="Jiang Y."/>
            <person name="Adhikari A."/>
            <person name="Zheng C.-J."/>
            <person name="Schuster L."/>
            <person name="Cowan T.M."/>
            <person name="Smanski M.J."/>
            <person name="Chevrette M.G."/>
            <person name="De Carvalho L.P.S."/>
            <person name="Shen B."/>
        </authorList>
    </citation>
    <scope>NUCLEOTIDE SEQUENCE [LARGE SCALE GENOMIC DNA]</scope>
    <source>
        <strain evidence="3 4">NPDC020594</strain>
    </source>
</reference>
<dbReference type="PANTHER" id="PTHR42915">
    <property type="entry name" value="HYPOTHETICAL 460 KDA PROTEIN IN FEUA-SIGW INTERGENIC REGION [PRECURSOR]"/>
    <property type="match status" value="1"/>
</dbReference>
<dbReference type="PANTHER" id="PTHR42915:SF1">
    <property type="entry name" value="PEPTIDOGLYCAN BETA-N-ACETYLMURAMIDASE NAMZ"/>
    <property type="match status" value="1"/>
</dbReference>
<organism evidence="3 4">
    <name type="scientific">Streptomyces flaveolus</name>
    <dbReference type="NCBI Taxonomy" id="67297"/>
    <lineage>
        <taxon>Bacteria</taxon>
        <taxon>Bacillati</taxon>
        <taxon>Actinomycetota</taxon>
        <taxon>Actinomycetes</taxon>
        <taxon>Kitasatosporales</taxon>
        <taxon>Streptomycetaceae</taxon>
        <taxon>Streptomyces</taxon>
    </lineage>
</organism>
<name>A0ABV3A546_9ACTN</name>
<accession>A0ABV3A546</accession>
<gene>
    <name evidence="3" type="ORF">AB0H04_07495</name>
</gene>
<proteinExistence type="predicted"/>
<feature type="domain" description="Peptidoglycan beta-N-acetylmuramidase NamZ C-terminal" evidence="2">
    <location>
        <begin position="255"/>
        <end position="405"/>
    </location>
</feature>
<evidence type="ECO:0000313" key="4">
    <source>
        <dbReference type="Proteomes" id="UP001551011"/>
    </source>
</evidence>
<feature type="domain" description="Peptidoglycan beta-N-acetylmuramidase NamZ N-terminal" evidence="1">
    <location>
        <begin position="47"/>
        <end position="251"/>
    </location>
</feature>
<sequence length="406" mass="44146">MHLSRRTLLASATTAALPATPPHQEHLRTGFERLAADGYSLLSGQKVGVVTNPTGITRDAQHIVDVMHRDPRVELTAVFGPEHGFRGTAQAGGSEGRYDDPATGLPVYDTYLKSGRPLADVFTASGVDTVVFDIQDAGARFYTYIWTLYDCMEAAQLAGKRFVVLDRPNPVTGREAQGPVLHKEFATFVGRQPIAQAHGMTVAELARLFNGEFLATPVPLETVRMSGWKRSAFYDASGLPWVPPSPNMPTPDTALVYSGTCMFEGTNLSEGRGTTRPFELLGAEGVDGRWAAAANEAGLPGVRFREAYFSPTFSKFQGKTVGGVQIHVTDRAAYDPVRTGIALLVTARKAWSGFAWRSDNWIDKLTGSARVRTMIDAGAGTDEVAGAWQEELAAFRRVRKGYLLYK</sequence>
<evidence type="ECO:0000259" key="1">
    <source>
        <dbReference type="Pfam" id="PF07075"/>
    </source>
</evidence>
<evidence type="ECO:0000259" key="2">
    <source>
        <dbReference type="Pfam" id="PF20732"/>
    </source>
</evidence>